<dbReference type="GO" id="GO:0005634">
    <property type="term" value="C:nucleus"/>
    <property type="evidence" value="ECO:0007669"/>
    <property type="project" value="TreeGrafter"/>
</dbReference>
<dbReference type="InterPro" id="IPR017930">
    <property type="entry name" value="Myb_dom"/>
</dbReference>
<dbReference type="PROSITE" id="PS50090">
    <property type="entry name" value="MYB_LIKE"/>
    <property type="match status" value="1"/>
</dbReference>
<dbReference type="GO" id="GO:0000978">
    <property type="term" value="F:RNA polymerase II cis-regulatory region sequence-specific DNA binding"/>
    <property type="evidence" value="ECO:0007669"/>
    <property type="project" value="TreeGrafter"/>
</dbReference>
<dbReference type="PROSITE" id="PS51294">
    <property type="entry name" value="HTH_MYB"/>
    <property type="match status" value="1"/>
</dbReference>
<dbReference type="Pfam" id="PF00249">
    <property type="entry name" value="Myb_DNA-binding"/>
    <property type="match status" value="1"/>
</dbReference>
<dbReference type="InterPro" id="IPR050560">
    <property type="entry name" value="MYB_TF"/>
</dbReference>
<dbReference type="CDD" id="cd00167">
    <property type="entry name" value="SANT"/>
    <property type="match status" value="1"/>
</dbReference>
<evidence type="ECO:0000313" key="5">
    <source>
        <dbReference type="Proteomes" id="UP000751190"/>
    </source>
</evidence>
<evidence type="ECO:0000313" key="4">
    <source>
        <dbReference type="EMBL" id="KAG8469471.1"/>
    </source>
</evidence>
<evidence type="ECO:0000259" key="3">
    <source>
        <dbReference type="PROSITE" id="PS51294"/>
    </source>
</evidence>
<dbReference type="SUPFAM" id="SSF46689">
    <property type="entry name" value="Homeodomain-like"/>
    <property type="match status" value="1"/>
</dbReference>
<gene>
    <name evidence="4" type="ORF">KFE25_005926</name>
</gene>
<dbReference type="Gene3D" id="1.10.10.60">
    <property type="entry name" value="Homeodomain-like"/>
    <property type="match status" value="1"/>
</dbReference>
<accession>A0A8J5XUZ4</accession>
<organism evidence="4 5">
    <name type="scientific">Diacronema lutheri</name>
    <name type="common">Unicellular marine alga</name>
    <name type="synonym">Monochrysis lutheri</name>
    <dbReference type="NCBI Taxonomy" id="2081491"/>
    <lineage>
        <taxon>Eukaryota</taxon>
        <taxon>Haptista</taxon>
        <taxon>Haptophyta</taxon>
        <taxon>Pavlovophyceae</taxon>
        <taxon>Pavlovales</taxon>
        <taxon>Pavlovaceae</taxon>
        <taxon>Diacronema</taxon>
    </lineage>
</organism>
<feature type="region of interest" description="Disordered" evidence="1">
    <location>
        <begin position="281"/>
        <end position="300"/>
    </location>
</feature>
<proteinExistence type="predicted"/>
<dbReference type="PANTHER" id="PTHR45614">
    <property type="entry name" value="MYB PROTEIN-RELATED"/>
    <property type="match status" value="1"/>
</dbReference>
<dbReference type="GO" id="GO:0000981">
    <property type="term" value="F:DNA-binding transcription factor activity, RNA polymerase II-specific"/>
    <property type="evidence" value="ECO:0007669"/>
    <property type="project" value="TreeGrafter"/>
</dbReference>
<dbReference type="AlphaFoldDB" id="A0A8J5XUZ4"/>
<comment type="caution">
    <text evidence="4">The sequence shown here is derived from an EMBL/GenBank/DDBJ whole genome shotgun (WGS) entry which is preliminary data.</text>
</comment>
<dbReference type="Proteomes" id="UP000751190">
    <property type="component" value="Unassembled WGS sequence"/>
</dbReference>
<reference evidence="4" key="1">
    <citation type="submission" date="2021-05" db="EMBL/GenBank/DDBJ databases">
        <title>The genome of the haptophyte Pavlova lutheri (Diacronema luteri, Pavlovales) - a model for lipid biosynthesis in eukaryotic algae.</title>
        <authorList>
            <person name="Hulatt C.J."/>
            <person name="Posewitz M.C."/>
        </authorList>
    </citation>
    <scope>NUCLEOTIDE SEQUENCE</scope>
    <source>
        <strain evidence="4">NIVA-4/92</strain>
    </source>
</reference>
<name>A0A8J5XUZ4_DIALT</name>
<dbReference type="InterPro" id="IPR009057">
    <property type="entry name" value="Homeodomain-like_sf"/>
</dbReference>
<protein>
    <recommendedName>
        <fullName evidence="6">Myb-like domain-containing protein</fullName>
    </recommendedName>
</protein>
<dbReference type="OrthoDB" id="2143914at2759"/>
<evidence type="ECO:0000256" key="1">
    <source>
        <dbReference type="SAM" id="MobiDB-lite"/>
    </source>
</evidence>
<evidence type="ECO:0008006" key="6">
    <source>
        <dbReference type="Google" id="ProtNLM"/>
    </source>
</evidence>
<feature type="domain" description="HTH myb-type" evidence="3">
    <location>
        <begin position="181"/>
        <end position="228"/>
    </location>
</feature>
<sequence length="397" mass="41602">MGQTQSGVVGLEVDEDLLTRATELLSDAHVRKRTRDDELAAPPPMFSLPKPSLPTRLSDLAGADEYTNAVLAAAGAYLSSGGKACKPIGAVSAGSIGRKGLVLPEVSEASAGSHACPASPDSATPPPAVPGAAAASLVTQRPPAQRVVVYKCRRCGSTKPTHQCSEHHAAQPAAVDQRLVPWTSAEDDVICAGVEELGFKWSHIAARLDGRTDNAVRNRWHRLDAARKWRAEVQLASTDGAEALPGYKCGRCGQPKRGHQCPFGVEAPPAAAASVVRVTTRVDSSESTHAQPTADAPPLPGATELELAELFASLEASPACDDDDGYDEDDLVELVHGIISPHELEHIMSGRDELHTDAADADGVQWLALQAGDGSTCQQPAHQHDGEQLSADGGVCF</sequence>
<dbReference type="InterPro" id="IPR001005">
    <property type="entry name" value="SANT/Myb"/>
</dbReference>
<feature type="domain" description="Myb-like" evidence="2">
    <location>
        <begin position="181"/>
        <end position="224"/>
    </location>
</feature>
<dbReference type="PANTHER" id="PTHR45614:SF241">
    <property type="entry name" value="MYB-LIKE DNA-BINDING PROTEIN"/>
    <property type="match status" value="1"/>
</dbReference>
<dbReference type="EMBL" id="JAGTXO010000002">
    <property type="protein sequence ID" value="KAG8469471.1"/>
    <property type="molecule type" value="Genomic_DNA"/>
</dbReference>
<feature type="region of interest" description="Disordered" evidence="1">
    <location>
        <begin position="111"/>
        <end position="137"/>
    </location>
</feature>
<keyword evidence="5" id="KW-1185">Reference proteome</keyword>
<evidence type="ECO:0000259" key="2">
    <source>
        <dbReference type="PROSITE" id="PS50090"/>
    </source>
</evidence>
<dbReference type="SMART" id="SM00717">
    <property type="entry name" value="SANT"/>
    <property type="match status" value="1"/>
</dbReference>